<sequence length="212" mass="23864">MNYFEMTGGGVVGPVVGRSRRKLPGPNFVPSPTLGPPEVVLDLLTKPSAQSCPAFDHYGNVLVYIADKVLGKFTDPEGPCKECTCLSTHVPNSRYTFLKDKQYTDLVLGEKGLKVPSTALVDLLTALESNFPKHISSIIQCWPGKKIFTSSMEVVSECREVVCSREECKKSLVYLVKLFNRIRIHQVLRTQNRRISQPNQKRNREFLKLTHQ</sequence>
<proteinExistence type="predicted"/>
<comment type="caution">
    <text evidence="1">The sequence shown here is derived from an EMBL/GenBank/DDBJ whole genome shotgun (WGS) entry which is preliminary data.</text>
</comment>
<dbReference type="AlphaFoldDB" id="A0AAV6FXX4"/>
<protein>
    <submittedName>
        <fullName evidence="1">Uncharacterized protein</fullName>
    </submittedName>
</protein>
<keyword evidence="2" id="KW-1185">Reference proteome</keyword>
<dbReference type="Proteomes" id="UP000823561">
    <property type="component" value="Chromosome 17"/>
</dbReference>
<evidence type="ECO:0000313" key="2">
    <source>
        <dbReference type="Proteomes" id="UP000823561"/>
    </source>
</evidence>
<reference evidence="1 2" key="1">
    <citation type="submission" date="2020-10" db="EMBL/GenBank/DDBJ databases">
        <title>Chromosome-scale genome assembly of the Allis shad, Alosa alosa.</title>
        <authorList>
            <person name="Margot Z."/>
            <person name="Christophe K."/>
            <person name="Cabau C."/>
            <person name="Louis A."/>
            <person name="Berthelot C."/>
            <person name="Parey E."/>
            <person name="Roest Crollius H."/>
            <person name="Montfort J."/>
            <person name="Robinson-Rechavi M."/>
            <person name="Bucao C."/>
            <person name="Bouchez O."/>
            <person name="Gislard M."/>
            <person name="Lluch J."/>
            <person name="Milhes M."/>
            <person name="Lampietro C."/>
            <person name="Lopez Roques C."/>
            <person name="Donnadieu C."/>
            <person name="Braasch I."/>
            <person name="Desvignes T."/>
            <person name="Postlethwait J."/>
            <person name="Bobe J."/>
            <person name="Guiguen Y."/>
        </authorList>
    </citation>
    <scope>NUCLEOTIDE SEQUENCE [LARGE SCALE GENOMIC DNA]</scope>
    <source>
        <strain evidence="1">M-15738</strain>
        <tissue evidence="1">Blood</tissue>
    </source>
</reference>
<name>A0AAV6FXX4_9TELE</name>
<accession>A0AAV6FXX4</accession>
<gene>
    <name evidence="1" type="ORF">AALO_G00221490</name>
</gene>
<evidence type="ECO:0000313" key="1">
    <source>
        <dbReference type="EMBL" id="KAG5267415.1"/>
    </source>
</evidence>
<organism evidence="1 2">
    <name type="scientific">Alosa alosa</name>
    <name type="common">allis shad</name>
    <dbReference type="NCBI Taxonomy" id="278164"/>
    <lineage>
        <taxon>Eukaryota</taxon>
        <taxon>Metazoa</taxon>
        <taxon>Chordata</taxon>
        <taxon>Craniata</taxon>
        <taxon>Vertebrata</taxon>
        <taxon>Euteleostomi</taxon>
        <taxon>Actinopterygii</taxon>
        <taxon>Neopterygii</taxon>
        <taxon>Teleostei</taxon>
        <taxon>Clupei</taxon>
        <taxon>Clupeiformes</taxon>
        <taxon>Clupeoidei</taxon>
        <taxon>Clupeidae</taxon>
        <taxon>Alosa</taxon>
    </lineage>
</organism>
<dbReference type="EMBL" id="JADWDJ010000017">
    <property type="protein sequence ID" value="KAG5267415.1"/>
    <property type="molecule type" value="Genomic_DNA"/>
</dbReference>